<keyword evidence="1" id="KW-1133">Transmembrane helix</keyword>
<feature type="transmembrane region" description="Helical" evidence="1">
    <location>
        <begin position="90"/>
        <end position="109"/>
    </location>
</feature>
<accession>A0A096AY09</accession>
<dbReference type="EMBL" id="JRNS01000211">
    <property type="protein sequence ID" value="KGF51601.1"/>
    <property type="molecule type" value="Genomic_DNA"/>
</dbReference>
<comment type="caution">
    <text evidence="2">The sequence shown here is derived from an EMBL/GenBank/DDBJ whole genome shotgun (WGS) entry which is preliminary data.</text>
</comment>
<organism evidence="2 3">
    <name type="scientific">Prevotella melaninogenica DNF00666</name>
    <dbReference type="NCBI Taxonomy" id="1401073"/>
    <lineage>
        <taxon>Bacteria</taxon>
        <taxon>Pseudomonadati</taxon>
        <taxon>Bacteroidota</taxon>
        <taxon>Bacteroidia</taxon>
        <taxon>Bacteroidales</taxon>
        <taxon>Prevotellaceae</taxon>
        <taxon>Prevotella</taxon>
    </lineage>
</organism>
<dbReference type="RefSeq" id="WP_036862966.1">
    <property type="nucleotide sequence ID" value="NZ_JRNS01000211.1"/>
</dbReference>
<evidence type="ECO:0000313" key="2">
    <source>
        <dbReference type="EMBL" id="KGF51601.1"/>
    </source>
</evidence>
<proteinExistence type="predicted"/>
<protein>
    <submittedName>
        <fullName evidence="2">Uncharacterized protein</fullName>
    </submittedName>
</protein>
<sequence length="160" mass="18278">MIKTEEIKRLLDRYYDGMTTEEEEKALHTYFNSSDIDASLTEERIFFTALQSSECPTPAGMEERLSRQISQWNSLEVTNRRAIRHINLRWVVGIAASLLLLFAAGAIVYQNENKSPQTEQDTYTNAKDAYAETSKALMKFSKTLNKGINATENITNKTRD</sequence>
<reference evidence="2 3" key="1">
    <citation type="submission" date="2014-07" db="EMBL/GenBank/DDBJ databases">
        <authorList>
            <person name="McCorrison J."/>
            <person name="Sanka R."/>
            <person name="Torralba M."/>
            <person name="Gillis M."/>
            <person name="Haft D.H."/>
            <person name="Methe B."/>
            <person name="Sutton G."/>
            <person name="Nelson K.E."/>
        </authorList>
    </citation>
    <scope>NUCLEOTIDE SEQUENCE [LARGE SCALE GENOMIC DNA]</scope>
    <source>
        <strain evidence="2 3">DNF00666</strain>
    </source>
</reference>
<evidence type="ECO:0000313" key="3">
    <source>
        <dbReference type="Proteomes" id="UP000029578"/>
    </source>
</evidence>
<gene>
    <name evidence="2" type="ORF">HMPREF0661_03325</name>
</gene>
<evidence type="ECO:0000256" key="1">
    <source>
        <dbReference type="SAM" id="Phobius"/>
    </source>
</evidence>
<dbReference type="AlphaFoldDB" id="A0A096AY09"/>
<dbReference type="Proteomes" id="UP000029578">
    <property type="component" value="Unassembled WGS sequence"/>
</dbReference>
<keyword evidence="1" id="KW-0812">Transmembrane</keyword>
<keyword evidence="1" id="KW-0472">Membrane</keyword>
<name>A0A096AY09_9BACT</name>